<dbReference type="InterPro" id="IPR036390">
    <property type="entry name" value="WH_DNA-bd_sf"/>
</dbReference>
<evidence type="ECO:0000259" key="5">
    <source>
        <dbReference type="PROSITE" id="PS50949"/>
    </source>
</evidence>
<dbReference type="Pfam" id="PF00392">
    <property type="entry name" value="GntR"/>
    <property type="match status" value="1"/>
</dbReference>
<dbReference type="Gene3D" id="1.10.10.10">
    <property type="entry name" value="Winged helix-like DNA-binding domain superfamily/Winged helix DNA-binding domain"/>
    <property type="match status" value="1"/>
</dbReference>
<dbReference type="InterPro" id="IPR008920">
    <property type="entry name" value="TF_FadR/GntR_C"/>
</dbReference>
<accession>A0A2M8J7K2</accession>
<keyword evidence="7" id="KW-1185">Reference proteome</keyword>
<dbReference type="GO" id="GO:0003700">
    <property type="term" value="F:DNA-binding transcription factor activity"/>
    <property type="evidence" value="ECO:0007669"/>
    <property type="project" value="InterPro"/>
</dbReference>
<evidence type="ECO:0000313" key="7">
    <source>
        <dbReference type="Proteomes" id="UP000231553"/>
    </source>
</evidence>
<feature type="domain" description="HTH gntR-type" evidence="5">
    <location>
        <begin position="46"/>
        <end position="113"/>
    </location>
</feature>
<dbReference type="PANTHER" id="PTHR43537">
    <property type="entry name" value="TRANSCRIPTIONAL REGULATOR, GNTR FAMILY"/>
    <property type="match status" value="1"/>
</dbReference>
<dbReference type="AlphaFoldDB" id="A0A2M8J7K2"/>
<evidence type="ECO:0000256" key="3">
    <source>
        <dbReference type="ARBA" id="ARBA00023163"/>
    </source>
</evidence>
<evidence type="ECO:0000313" key="6">
    <source>
        <dbReference type="EMBL" id="PJE38758.1"/>
    </source>
</evidence>
<proteinExistence type="predicted"/>
<dbReference type="SUPFAM" id="SSF48008">
    <property type="entry name" value="GntR ligand-binding domain-like"/>
    <property type="match status" value="1"/>
</dbReference>
<dbReference type="RefSeq" id="WP_100160887.1">
    <property type="nucleotide sequence ID" value="NZ_PGTB01000001.1"/>
</dbReference>
<dbReference type="GO" id="GO:0003677">
    <property type="term" value="F:DNA binding"/>
    <property type="evidence" value="ECO:0007669"/>
    <property type="project" value="UniProtKB-KW"/>
</dbReference>
<evidence type="ECO:0000256" key="4">
    <source>
        <dbReference type="SAM" id="MobiDB-lite"/>
    </source>
</evidence>
<dbReference type="PANTHER" id="PTHR43537:SF49">
    <property type="entry name" value="TRANSCRIPTIONAL REGULATORY PROTEIN"/>
    <property type="match status" value="1"/>
</dbReference>
<organism evidence="6 7">
    <name type="scientific">Pseudooceanicola lipolyticus</name>
    <dbReference type="NCBI Taxonomy" id="2029104"/>
    <lineage>
        <taxon>Bacteria</taxon>
        <taxon>Pseudomonadati</taxon>
        <taxon>Pseudomonadota</taxon>
        <taxon>Alphaproteobacteria</taxon>
        <taxon>Rhodobacterales</taxon>
        <taxon>Paracoccaceae</taxon>
        <taxon>Pseudooceanicola</taxon>
    </lineage>
</organism>
<dbReference type="EMBL" id="PGTB01000001">
    <property type="protein sequence ID" value="PJE38758.1"/>
    <property type="molecule type" value="Genomic_DNA"/>
</dbReference>
<dbReference type="Gene3D" id="1.20.120.530">
    <property type="entry name" value="GntR ligand-binding domain-like"/>
    <property type="match status" value="1"/>
</dbReference>
<dbReference type="OrthoDB" id="7620579at2"/>
<dbReference type="CDD" id="cd07377">
    <property type="entry name" value="WHTH_GntR"/>
    <property type="match status" value="1"/>
</dbReference>
<dbReference type="InterPro" id="IPR000524">
    <property type="entry name" value="Tscrpt_reg_HTH_GntR"/>
</dbReference>
<gene>
    <name evidence="6" type="ORF">CVM52_01130</name>
</gene>
<dbReference type="InterPro" id="IPR011711">
    <property type="entry name" value="GntR_C"/>
</dbReference>
<dbReference type="Proteomes" id="UP000231553">
    <property type="component" value="Unassembled WGS sequence"/>
</dbReference>
<keyword evidence="1" id="KW-0805">Transcription regulation</keyword>
<sequence length="258" mass="28661">MGFQQKGRVGGSLVEQLREKDDSVESAVEPSAANVVPVPAAPQRPATRAEEIAAALEDEIVQGELAPGQRLDEQMLGKRFEVSRTPVREALRLLGASGLVTIEPRLGAIVARPTVSEIFDLFELVGEMEAVAARLACERMSEHDRRRIQQTHDACREAGRHDDADAYIECNDAFHEAIHIAAENRALRDQIILLNKRLAPYRRFITFRAERKQTAEQEHELLAEALLEGDADAAARAMKDHVKMLAEDAFVLARSLRL</sequence>
<keyword evidence="3" id="KW-0804">Transcription</keyword>
<dbReference type="InterPro" id="IPR036388">
    <property type="entry name" value="WH-like_DNA-bd_sf"/>
</dbReference>
<comment type="caution">
    <text evidence="6">The sequence shown here is derived from an EMBL/GenBank/DDBJ whole genome shotgun (WGS) entry which is preliminary data.</text>
</comment>
<dbReference type="Pfam" id="PF07729">
    <property type="entry name" value="FCD"/>
    <property type="match status" value="1"/>
</dbReference>
<evidence type="ECO:0000256" key="1">
    <source>
        <dbReference type="ARBA" id="ARBA00023015"/>
    </source>
</evidence>
<feature type="region of interest" description="Disordered" evidence="4">
    <location>
        <begin position="1"/>
        <end position="31"/>
    </location>
</feature>
<reference evidence="6 7" key="1">
    <citation type="journal article" date="2018" name="Int. J. Syst. Evol. Microbiol.">
        <title>Pseudooceanicola lipolyticus sp. nov., a marine alphaproteobacterium, reclassification of Oceanicola flagellatus as Pseudooceanicola flagellatus comb. nov. and emended description of the genus Pseudooceanicola.</title>
        <authorList>
            <person name="Huang M.-M."/>
            <person name="Guo L.-L."/>
            <person name="Wu Y.-H."/>
            <person name="Lai Q.-L."/>
            <person name="Shao Z.-Z."/>
            <person name="Wang C.-S."/>
            <person name="Wu M."/>
            <person name="Xu X.-W."/>
        </authorList>
    </citation>
    <scope>NUCLEOTIDE SEQUENCE [LARGE SCALE GENOMIC DNA]</scope>
    <source>
        <strain evidence="6 7">157</strain>
    </source>
</reference>
<evidence type="ECO:0000256" key="2">
    <source>
        <dbReference type="ARBA" id="ARBA00023125"/>
    </source>
</evidence>
<dbReference type="SUPFAM" id="SSF46785">
    <property type="entry name" value="Winged helix' DNA-binding domain"/>
    <property type="match status" value="1"/>
</dbReference>
<keyword evidence="2" id="KW-0238">DNA-binding</keyword>
<name>A0A2M8J7K2_9RHOB</name>
<protein>
    <submittedName>
        <fullName evidence="6">GntR family transcriptional regulator</fullName>
    </submittedName>
</protein>
<dbReference type="PROSITE" id="PS50949">
    <property type="entry name" value="HTH_GNTR"/>
    <property type="match status" value="1"/>
</dbReference>
<dbReference type="SMART" id="SM00895">
    <property type="entry name" value="FCD"/>
    <property type="match status" value="1"/>
</dbReference>
<dbReference type="SMART" id="SM00345">
    <property type="entry name" value="HTH_GNTR"/>
    <property type="match status" value="1"/>
</dbReference>